<dbReference type="GO" id="GO:0061617">
    <property type="term" value="C:MICOS complex"/>
    <property type="evidence" value="ECO:0007669"/>
    <property type="project" value="TreeGrafter"/>
</dbReference>
<sequence>MRLPPNLEMFRLSSQPAFLAGRRALSTSNASSASSKNPTANSPPLPPPAPQKSFVRRAAPPLLLGLGTGYFLYKVNSDREFRRTVEQAFPPSARVFSQLFDLTPGPLPPPPLRRETAPTRLDEKTKATSETSSIAPAYESIKTSLDKIEASQVQEEASAKKAEPNIDLSLPKEETLAPLSDSTAPEKGSYDSKIAIQPKTEADRVLPIEPHRIESPKSEIALEQASSTPPVKFVETEKFPMNDTLEKSEAENKAPVRSAKDKLARLLGKGDFEAAKVNGPDLVDDSEYMKPNWGAAPNISIFDMPGEVAFPLDISTKTSTPAITADDSPKLREQRISEIEALRTELRSQLKWEAVRLQEAVRSQLVEDKKVAAKEASVMAQKHSEELARVREDAVKHAEKVLMERTRKIKQEAEKQRDDELSIILKEKEAELRETLSTEYAELRRTETEKRELALVAAEANVSAMSDKFDALVTQTEKAKEAAKRASSAFMLRDSVAASQPLGSLLKEATGDGLGELVAASIPSAAVSNGVLSLDGLKNNFKRASKRGLSAALVPENKQGTIWGHFLGSIFSRLKIPVDFRLFSDQPPQTNEERIRLAQNLLNEGDLGGAVAILESLDGLAGEVMSDWMCSAKARIAAELAAEVLLADAIIAQIALTKGDEVTTMSA</sequence>
<evidence type="ECO:0000256" key="7">
    <source>
        <dbReference type="ARBA" id="ARBA00023136"/>
    </source>
</evidence>
<keyword evidence="7" id="KW-0472">Membrane</keyword>
<comment type="subcellular location">
    <subcellularLocation>
        <location evidence="1">Mitochondrion inner membrane</location>
    </subcellularLocation>
</comment>
<keyword evidence="11" id="KW-1185">Reference proteome</keyword>
<dbReference type="OrthoDB" id="10261039at2759"/>
<accession>A0A2V3IJL2</accession>
<keyword evidence="4" id="KW-0999">Mitochondrion inner membrane</keyword>
<evidence type="ECO:0000256" key="9">
    <source>
        <dbReference type="SAM" id="MobiDB-lite"/>
    </source>
</evidence>
<evidence type="ECO:0000256" key="3">
    <source>
        <dbReference type="ARBA" id="ARBA00022692"/>
    </source>
</evidence>
<dbReference type="Pfam" id="PF09731">
    <property type="entry name" value="Mitofilin"/>
    <property type="match status" value="1"/>
</dbReference>
<comment type="caution">
    <text evidence="10">The sequence shown here is derived from an EMBL/GenBank/DDBJ whole genome shotgun (WGS) entry which is preliminary data.</text>
</comment>
<proteinExistence type="inferred from homology"/>
<protein>
    <submittedName>
        <fullName evidence="10">MICOS complex subunit MIC60</fullName>
    </submittedName>
</protein>
<reference evidence="10 11" key="1">
    <citation type="journal article" date="2018" name="Mol. Biol. Evol.">
        <title>Analysis of the draft genome of the red seaweed Gracilariopsis chorda provides insights into genome size evolution in Rhodophyta.</title>
        <authorList>
            <person name="Lee J."/>
            <person name="Yang E.C."/>
            <person name="Graf L."/>
            <person name="Yang J.H."/>
            <person name="Qiu H."/>
            <person name="Zel Zion U."/>
            <person name="Chan C.X."/>
            <person name="Stephens T.G."/>
            <person name="Weber A.P.M."/>
            <person name="Boo G.H."/>
            <person name="Boo S.M."/>
            <person name="Kim K.M."/>
            <person name="Shin Y."/>
            <person name="Jung M."/>
            <person name="Lee S.J."/>
            <person name="Yim H.S."/>
            <person name="Lee J.H."/>
            <person name="Bhattacharya D."/>
            <person name="Yoon H.S."/>
        </authorList>
    </citation>
    <scope>NUCLEOTIDE SEQUENCE [LARGE SCALE GENOMIC DNA]</scope>
    <source>
        <strain evidence="10 11">SKKU-2015</strain>
        <tissue evidence="10">Whole body</tissue>
    </source>
</reference>
<dbReference type="STRING" id="448386.A0A2V3IJL2"/>
<feature type="compositionally biased region" description="Pro residues" evidence="9">
    <location>
        <begin position="41"/>
        <end position="50"/>
    </location>
</feature>
<dbReference type="PANTHER" id="PTHR15415:SF7">
    <property type="entry name" value="MICOS COMPLEX SUBUNIT MIC60"/>
    <property type="match status" value="1"/>
</dbReference>
<evidence type="ECO:0000313" key="10">
    <source>
        <dbReference type="EMBL" id="PXF42267.1"/>
    </source>
</evidence>
<dbReference type="AlphaFoldDB" id="A0A2V3IJL2"/>
<evidence type="ECO:0000256" key="5">
    <source>
        <dbReference type="ARBA" id="ARBA00022989"/>
    </source>
</evidence>
<feature type="region of interest" description="Disordered" evidence="9">
    <location>
        <begin position="154"/>
        <end position="232"/>
    </location>
</feature>
<dbReference type="Proteomes" id="UP000247409">
    <property type="component" value="Unassembled WGS sequence"/>
</dbReference>
<organism evidence="10 11">
    <name type="scientific">Gracilariopsis chorda</name>
    <dbReference type="NCBI Taxonomy" id="448386"/>
    <lineage>
        <taxon>Eukaryota</taxon>
        <taxon>Rhodophyta</taxon>
        <taxon>Florideophyceae</taxon>
        <taxon>Rhodymeniophycidae</taxon>
        <taxon>Gracilariales</taxon>
        <taxon>Gracilariaceae</taxon>
        <taxon>Gracilariopsis</taxon>
    </lineage>
</organism>
<dbReference type="GO" id="GO:0042407">
    <property type="term" value="P:cristae formation"/>
    <property type="evidence" value="ECO:0007669"/>
    <property type="project" value="TreeGrafter"/>
</dbReference>
<keyword evidence="8" id="KW-0175">Coiled coil</keyword>
<evidence type="ECO:0000256" key="1">
    <source>
        <dbReference type="ARBA" id="ARBA00004273"/>
    </source>
</evidence>
<evidence type="ECO:0000256" key="2">
    <source>
        <dbReference type="ARBA" id="ARBA00010877"/>
    </source>
</evidence>
<keyword evidence="6" id="KW-0496">Mitochondrion</keyword>
<evidence type="ECO:0000256" key="8">
    <source>
        <dbReference type="SAM" id="Coils"/>
    </source>
</evidence>
<dbReference type="EMBL" id="NBIV01000169">
    <property type="protein sequence ID" value="PXF42267.1"/>
    <property type="molecule type" value="Genomic_DNA"/>
</dbReference>
<feature type="compositionally biased region" description="Basic and acidic residues" evidence="9">
    <location>
        <begin position="200"/>
        <end position="217"/>
    </location>
</feature>
<gene>
    <name evidence="10" type="ORF">BWQ96_07986</name>
</gene>
<comment type="similarity">
    <text evidence="2">Belongs to the MICOS complex subunit Mic60 family.</text>
</comment>
<feature type="compositionally biased region" description="Basic and acidic residues" evidence="9">
    <location>
        <begin position="112"/>
        <end position="127"/>
    </location>
</feature>
<feature type="compositionally biased region" description="Low complexity" evidence="9">
    <location>
        <begin position="26"/>
        <end position="40"/>
    </location>
</feature>
<evidence type="ECO:0000313" key="11">
    <source>
        <dbReference type="Proteomes" id="UP000247409"/>
    </source>
</evidence>
<feature type="region of interest" description="Disordered" evidence="9">
    <location>
        <begin position="23"/>
        <end position="53"/>
    </location>
</feature>
<keyword evidence="3" id="KW-0812">Transmembrane</keyword>
<name>A0A2V3IJL2_9FLOR</name>
<dbReference type="PANTHER" id="PTHR15415">
    <property type="entry name" value="MITOFILIN"/>
    <property type="match status" value="1"/>
</dbReference>
<dbReference type="InterPro" id="IPR019133">
    <property type="entry name" value="MIC60"/>
</dbReference>
<feature type="compositionally biased region" description="Basic and acidic residues" evidence="9">
    <location>
        <begin position="157"/>
        <end position="175"/>
    </location>
</feature>
<evidence type="ECO:0000256" key="4">
    <source>
        <dbReference type="ARBA" id="ARBA00022792"/>
    </source>
</evidence>
<feature type="region of interest" description="Disordered" evidence="9">
    <location>
        <begin position="103"/>
        <end position="138"/>
    </location>
</feature>
<evidence type="ECO:0000256" key="6">
    <source>
        <dbReference type="ARBA" id="ARBA00023128"/>
    </source>
</evidence>
<feature type="coiled-coil region" evidence="8">
    <location>
        <begin position="373"/>
        <end position="400"/>
    </location>
</feature>
<keyword evidence="5" id="KW-1133">Transmembrane helix</keyword>